<dbReference type="OrthoDB" id="2644618at2759"/>
<organism evidence="1 2">
    <name type="scientific">Suillus plorans</name>
    <dbReference type="NCBI Taxonomy" id="116603"/>
    <lineage>
        <taxon>Eukaryota</taxon>
        <taxon>Fungi</taxon>
        <taxon>Dikarya</taxon>
        <taxon>Basidiomycota</taxon>
        <taxon>Agaricomycotina</taxon>
        <taxon>Agaricomycetes</taxon>
        <taxon>Agaricomycetidae</taxon>
        <taxon>Boletales</taxon>
        <taxon>Suillineae</taxon>
        <taxon>Suillaceae</taxon>
        <taxon>Suillus</taxon>
    </lineage>
</organism>
<evidence type="ECO:0000313" key="1">
    <source>
        <dbReference type="EMBL" id="KAG1794350.1"/>
    </source>
</evidence>
<dbReference type="EMBL" id="JABBWE010000026">
    <property type="protein sequence ID" value="KAG1794350.1"/>
    <property type="molecule type" value="Genomic_DNA"/>
</dbReference>
<keyword evidence="2" id="KW-1185">Reference proteome</keyword>
<dbReference type="RefSeq" id="XP_041160517.1">
    <property type="nucleotide sequence ID" value="XM_041306531.1"/>
</dbReference>
<evidence type="ECO:0008006" key="3">
    <source>
        <dbReference type="Google" id="ProtNLM"/>
    </source>
</evidence>
<evidence type="ECO:0000313" key="2">
    <source>
        <dbReference type="Proteomes" id="UP000719766"/>
    </source>
</evidence>
<gene>
    <name evidence="1" type="ORF">HD556DRAFT_1442917</name>
</gene>
<dbReference type="AlphaFoldDB" id="A0A9P7AQJ0"/>
<dbReference type="GeneID" id="64600295"/>
<comment type="caution">
    <text evidence="1">The sequence shown here is derived from an EMBL/GenBank/DDBJ whole genome shotgun (WGS) entry which is preliminary data.</text>
</comment>
<accession>A0A9P7AQJ0</accession>
<name>A0A9P7AQJ0_9AGAM</name>
<reference evidence="1" key="1">
    <citation type="journal article" date="2020" name="New Phytol.">
        <title>Comparative genomics reveals dynamic genome evolution in host specialist ectomycorrhizal fungi.</title>
        <authorList>
            <person name="Lofgren L.A."/>
            <person name="Nguyen N.H."/>
            <person name="Vilgalys R."/>
            <person name="Ruytinx J."/>
            <person name="Liao H.L."/>
            <person name="Branco S."/>
            <person name="Kuo A."/>
            <person name="LaButti K."/>
            <person name="Lipzen A."/>
            <person name="Andreopoulos W."/>
            <person name="Pangilinan J."/>
            <person name="Riley R."/>
            <person name="Hundley H."/>
            <person name="Na H."/>
            <person name="Barry K."/>
            <person name="Grigoriev I.V."/>
            <person name="Stajich J.E."/>
            <person name="Kennedy P.G."/>
        </authorList>
    </citation>
    <scope>NUCLEOTIDE SEQUENCE</scope>
    <source>
        <strain evidence="1">S12</strain>
    </source>
</reference>
<protein>
    <recommendedName>
        <fullName evidence="3">C2H2-type domain-containing protein</fullName>
    </recommendedName>
</protein>
<proteinExistence type="predicted"/>
<sequence length="202" mass="22697">MTSFNNDLTIDPLEDRTSVVMADVTTRVLHAPQPQCLCLDAICSPTGNQAIGLNIFRPPAPIFNHPQPHRDLRYDGASYSGSSHVNPSNEHNSTHPCRWHNKGTPCTHELTSQNIFAHFHQYHPIDVDSDESFTCSWITPHAGCCGKKLKVDSFTRHIITHIGIKFRCSVCRKRMAARNDLAAKHRRRRAACAQATFDTITK</sequence>
<dbReference type="Proteomes" id="UP000719766">
    <property type="component" value="Unassembled WGS sequence"/>
</dbReference>